<dbReference type="Pfam" id="PF13193">
    <property type="entry name" value="AMP-binding_C"/>
    <property type="match status" value="1"/>
</dbReference>
<dbReference type="InterPro" id="IPR045851">
    <property type="entry name" value="AMP-bd_C_sf"/>
</dbReference>
<dbReference type="PANTHER" id="PTHR43201">
    <property type="entry name" value="ACYL-COA SYNTHETASE"/>
    <property type="match status" value="1"/>
</dbReference>
<dbReference type="RefSeq" id="WP_078078815.1">
    <property type="nucleotide sequence ID" value="NZ_CP018047.1"/>
</dbReference>
<feature type="domain" description="AMP-binding enzyme C-terminal" evidence="3">
    <location>
        <begin position="441"/>
        <end position="514"/>
    </location>
</feature>
<dbReference type="Gene3D" id="3.30.300.30">
    <property type="match status" value="1"/>
</dbReference>
<dbReference type="Proteomes" id="UP000189677">
    <property type="component" value="Chromosome"/>
</dbReference>
<gene>
    <name evidence="4" type="ORF">BBN63_32130</name>
</gene>
<dbReference type="AlphaFoldDB" id="A0A1U9R0W4"/>
<dbReference type="KEGG" id="snw:BBN63_32130"/>
<accession>A0A1U9R0W4</accession>
<organism evidence="4 5">
    <name type="scientific">Streptomyces niveus</name>
    <name type="common">Streptomyces spheroides</name>
    <dbReference type="NCBI Taxonomy" id="193462"/>
    <lineage>
        <taxon>Bacteria</taxon>
        <taxon>Bacillati</taxon>
        <taxon>Actinomycetota</taxon>
        <taxon>Actinomycetes</taxon>
        <taxon>Kitasatosporales</taxon>
        <taxon>Streptomycetaceae</taxon>
        <taxon>Streptomyces</taxon>
    </lineage>
</organism>
<dbReference type="PANTHER" id="PTHR43201:SF32">
    <property type="entry name" value="2-SUCCINYLBENZOATE--COA LIGASE, CHLOROPLASTIC_PEROXISOMAL"/>
    <property type="match status" value="1"/>
</dbReference>
<reference evidence="4 5" key="1">
    <citation type="submission" date="2016-11" db="EMBL/GenBank/DDBJ databases">
        <title>Complete genome sequence of Streptomyces niveus SCSIO 3406.</title>
        <authorList>
            <person name="Zhu Q."/>
            <person name="Cheng W."/>
            <person name="Song Y."/>
            <person name="Li Q."/>
            <person name="Ju J."/>
        </authorList>
    </citation>
    <scope>NUCLEOTIDE SEQUENCE [LARGE SCALE GENOMIC DNA]</scope>
    <source>
        <strain evidence="4 5">SCSIO 3406</strain>
    </source>
</reference>
<feature type="domain" description="AMP-dependent synthetase/ligase" evidence="2">
    <location>
        <begin position="44"/>
        <end position="392"/>
    </location>
</feature>
<protein>
    <submittedName>
        <fullName evidence="4">AMP-dependent synthetase</fullName>
    </submittedName>
</protein>
<proteinExistence type="predicted"/>
<name>A0A1U9R0W4_STRNV</name>
<evidence type="ECO:0000259" key="2">
    <source>
        <dbReference type="Pfam" id="PF00501"/>
    </source>
</evidence>
<dbReference type="InterPro" id="IPR025110">
    <property type="entry name" value="AMP-bd_C"/>
</dbReference>
<keyword evidence="5" id="KW-1185">Reference proteome</keyword>
<dbReference type="GO" id="GO:0006631">
    <property type="term" value="P:fatty acid metabolic process"/>
    <property type="evidence" value="ECO:0007669"/>
    <property type="project" value="TreeGrafter"/>
</dbReference>
<dbReference type="GO" id="GO:0031956">
    <property type="term" value="F:medium-chain fatty acid-CoA ligase activity"/>
    <property type="evidence" value="ECO:0007669"/>
    <property type="project" value="TreeGrafter"/>
</dbReference>
<dbReference type="InterPro" id="IPR020845">
    <property type="entry name" value="AMP-binding_CS"/>
</dbReference>
<dbReference type="InterPro" id="IPR042099">
    <property type="entry name" value="ANL_N_sf"/>
</dbReference>
<dbReference type="PROSITE" id="PS00455">
    <property type="entry name" value="AMP_BINDING"/>
    <property type="match status" value="1"/>
</dbReference>
<dbReference type="SUPFAM" id="SSF56801">
    <property type="entry name" value="Acetyl-CoA synthetase-like"/>
    <property type="match status" value="1"/>
</dbReference>
<dbReference type="OrthoDB" id="9803968at2"/>
<dbReference type="EMBL" id="CP018047">
    <property type="protein sequence ID" value="AQU70136.1"/>
    <property type="molecule type" value="Genomic_DNA"/>
</dbReference>
<sequence length="536" mass="57449">MGEQHGVPASEVWGKEIGTEEIRGIPFRTYTERPHDIAGVLAFADRWGDRPHIVQGDTVVTFAGLRRAADAKAALLRARGLGPGDRVLLLGFNSPEWIINFWACVSAKAVPVLGNAWWGPAELADSIALLKPSLVLADSRGARSLPDDITVGPWACEIPDGGGTKPDPRLADAHHEDDPAAFVFTSGTSGKPKAVVLSHRSLLAGLHMLLHITRRLPQQVDEATGDAGLHTGPMFHIGGIQTLIRAVTVGDTLVMPAGKFDPAEALRLIEQWRVVRWSAVPTMVSRVLEHPEVHRRDLTSLRSLTVGGAPVHSEFLAQLRAGLPGIEPRVATGYGLTENGGQATAASGKDTTERPGSSGRPLPCVELKILDPTEHQDGEILIRCPTQMIGYFGVDDSTIDDEGWLHTGDLGHLDEENYLWITGRAKDMIIRGGENIAPAAVEVALAGIGGVVESAVFGVPHPDLGEEVMAVVVVENGVTADDLARELRSRLVSFAVPTRWRIEREPLRTTHSGKIDKKELAAVARSELAATTGDAV</sequence>
<dbReference type="Gene3D" id="3.40.50.12780">
    <property type="entry name" value="N-terminal domain of ligase-like"/>
    <property type="match status" value="1"/>
</dbReference>
<feature type="region of interest" description="Disordered" evidence="1">
    <location>
        <begin position="336"/>
        <end position="361"/>
    </location>
</feature>
<evidence type="ECO:0000313" key="5">
    <source>
        <dbReference type="Proteomes" id="UP000189677"/>
    </source>
</evidence>
<evidence type="ECO:0000259" key="3">
    <source>
        <dbReference type="Pfam" id="PF13193"/>
    </source>
</evidence>
<evidence type="ECO:0000256" key="1">
    <source>
        <dbReference type="SAM" id="MobiDB-lite"/>
    </source>
</evidence>
<evidence type="ECO:0000313" key="4">
    <source>
        <dbReference type="EMBL" id="AQU70136.1"/>
    </source>
</evidence>
<dbReference type="Pfam" id="PF00501">
    <property type="entry name" value="AMP-binding"/>
    <property type="match status" value="1"/>
</dbReference>
<dbReference type="InterPro" id="IPR000873">
    <property type="entry name" value="AMP-dep_synth/lig_dom"/>
</dbReference>